<comment type="subcellular location">
    <subcellularLocation>
        <location evidence="1">Cell membrane</location>
        <topology evidence="1">Multi-pass membrane protein</topology>
    </subcellularLocation>
</comment>
<dbReference type="InterPro" id="IPR022791">
    <property type="entry name" value="L-PG_synthase/AglD"/>
</dbReference>
<feature type="transmembrane region" description="Helical" evidence="6">
    <location>
        <begin position="91"/>
        <end position="113"/>
    </location>
</feature>
<dbReference type="PANTHER" id="PTHR39087:SF2">
    <property type="entry name" value="UPF0104 MEMBRANE PROTEIN MJ1595"/>
    <property type="match status" value="1"/>
</dbReference>
<reference evidence="7" key="1">
    <citation type="submission" date="2014-07" db="EMBL/GenBank/DDBJ databases">
        <authorList>
            <person name="Urmite Genomes Urmite Genomes"/>
        </authorList>
    </citation>
    <scope>NUCLEOTIDE SEQUENCE</scope>
    <source>
        <strain evidence="7">12M76_air</strain>
    </source>
</reference>
<feature type="transmembrane region" description="Helical" evidence="6">
    <location>
        <begin position="133"/>
        <end position="157"/>
    </location>
</feature>
<dbReference type="EMBL" id="LM997413">
    <property type="protein sequence ID" value="CEA06189.1"/>
    <property type="molecule type" value="Genomic_DNA"/>
</dbReference>
<name>A0A078MIX2_9PSED</name>
<evidence type="ECO:0000256" key="6">
    <source>
        <dbReference type="SAM" id="Phobius"/>
    </source>
</evidence>
<feature type="transmembrane region" description="Helical" evidence="6">
    <location>
        <begin position="20"/>
        <end position="37"/>
    </location>
</feature>
<feature type="transmembrane region" description="Helical" evidence="6">
    <location>
        <begin position="169"/>
        <end position="192"/>
    </location>
</feature>
<dbReference type="EMBL" id="LK391969">
    <property type="protein sequence ID" value="CEF27614.1"/>
    <property type="molecule type" value="Genomic_DNA"/>
</dbReference>
<evidence type="ECO:0000256" key="1">
    <source>
        <dbReference type="ARBA" id="ARBA00004651"/>
    </source>
</evidence>
<dbReference type="Pfam" id="PF03706">
    <property type="entry name" value="LPG_synthase_TM"/>
    <property type="match status" value="1"/>
</dbReference>
<evidence type="ECO:0000256" key="2">
    <source>
        <dbReference type="ARBA" id="ARBA00022475"/>
    </source>
</evidence>
<organism evidence="7">
    <name type="scientific">Pseudomonas saudimassiliensis</name>
    <dbReference type="NCBI Taxonomy" id="1461581"/>
    <lineage>
        <taxon>Bacteria</taxon>
        <taxon>Pseudomonadati</taxon>
        <taxon>Pseudomonadota</taxon>
        <taxon>Gammaproteobacteria</taxon>
        <taxon>Pseudomonadales</taxon>
        <taxon>Pseudomonadaceae</taxon>
        <taxon>Pseudomonas</taxon>
    </lineage>
</organism>
<accession>A0A078MIX2</accession>
<feature type="transmembrane region" description="Helical" evidence="6">
    <location>
        <begin position="212"/>
        <end position="233"/>
    </location>
</feature>
<dbReference type="PANTHER" id="PTHR39087">
    <property type="entry name" value="UPF0104 MEMBRANE PROTEIN MJ1595"/>
    <property type="match status" value="1"/>
</dbReference>
<keyword evidence="5 6" id="KW-0472">Membrane</keyword>
<dbReference type="RefSeq" id="WP_044500467.1">
    <property type="nucleotide sequence ID" value="NZ_LK391969.1"/>
</dbReference>
<evidence type="ECO:0000256" key="4">
    <source>
        <dbReference type="ARBA" id="ARBA00022989"/>
    </source>
</evidence>
<dbReference type="AlphaFoldDB" id="A0A078MIX2"/>
<keyword evidence="4 6" id="KW-1133">Transmembrane helix</keyword>
<feature type="transmembrane region" description="Helical" evidence="6">
    <location>
        <begin position="52"/>
        <end position="71"/>
    </location>
</feature>
<protein>
    <submittedName>
        <fullName evidence="7">Membrane protein</fullName>
    </submittedName>
</protein>
<evidence type="ECO:0000256" key="3">
    <source>
        <dbReference type="ARBA" id="ARBA00022692"/>
    </source>
</evidence>
<dbReference type="OrthoDB" id="5998304at2"/>
<gene>
    <name evidence="7" type="ORF">BN1049_02567</name>
</gene>
<evidence type="ECO:0000256" key="5">
    <source>
        <dbReference type="ARBA" id="ARBA00023136"/>
    </source>
</evidence>
<feature type="transmembrane region" description="Helical" evidence="6">
    <location>
        <begin position="282"/>
        <end position="308"/>
    </location>
</feature>
<proteinExistence type="predicted"/>
<dbReference type="PATRIC" id="fig|1461581.3.peg.2531"/>
<evidence type="ECO:0000313" key="7">
    <source>
        <dbReference type="EMBL" id="CEA06189.1"/>
    </source>
</evidence>
<sequence>MSETHESGSDKPWLRWGKRLLTLFFFIAIPVLLYLQLRNTDWQEVGSALRDYPLWMIAAAFGVALLSYLTYASYDLLGRYYTGHRLPIRQVIPLVFVCYAFNLNLNALVGGVALRFRLYTRLGLDVPTIARVFSLSIITNWLGYLWLAGVVFAAGWVTLPEGWAVGNGGLRLIGLAMIAAAVVYVLACAFSTRRSWTIRNQVIELPSWQLALVQAGVGALNWSLMALLIWLLLPAEAFYPGVLGVLLISSIAGVITHIPAGLGVLEMIFLTLLQDQIPRSSLLAALIGYRAIYFLLPLSIAVVTYLVLEKRAKSMRSTNSQQEAA</sequence>
<keyword evidence="2" id="KW-1003">Cell membrane</keyword>
<keyword evidence="3 6" id="KW-0812">Transmembrane</keyword>
<dbReference type="GO" id="GO:0005886">
    <property type="term" value="C:plasma membrane"/>
    <property type="evidence" value="ECO:0007669"/>
    <property type="project" value="UniProtKB-SubCell"/>
</dbReference>
<feature type="transmembrane region" description="Helical" evidence="6">
    <location>
        <begin position="245"/>
        <end position="270"/>
    </location>
</feature>